<evidence type="ECO:0000256" key="1">
    <source>
        <dbReference type="ARBA" id="ARBA00023125"/>
    </source>
</evidence>
<reference evidence="3 4" key="2">
    <citation type="submission" date="2015-03" db="EMBL/GenBank/DDBJ databases">
        <authorList>
            <person name="Chan K.-G."/>
        </authorList>
    </citation>
    <scope>NUCLEOTIDE SEQUENCE [LARGE SCALE GENOMIC DNA]</scope>
    <source>
        <strain evidence="3 4">RB-25</strain>
    </source>
</reference>
<proteinExistence type="predicted"/>
<dbReference type="PROSITE" id="PS50043">
    <property type="entry name" value="HTH_LUXR_2"/>
    <property type="match status" value="1"/>
</dbReference>
<dbReference type="GO" id="GO:0006355">
    <property type="term" value="P:regulation of DNA-templated transcription"/>
    <property type="evidence" value="ECO:0007669"/>
    <property type="project" value="InterPro"/>
</dbReference>
<dbReference type="InterPro" id="IPR016032">
    <property type="entry name" value="Sig_transdc_resp-reg_C-effctor"/>
</dbReference>
<dbReference type="AlphaFoldDB" id="W0LL10"/>
<dbReference type="Pfam" id="PF00196">
    <property type="entry name" value="GerE"/>
    <property type="match status" value="1"/>
</dbReference>
<dbReference type="Gene3D" id="1.10.10.10">
    <property type="entry name" value="Winged helix-like DNA-binding domain superfamily/Winged helix DNA-binding domain"/>
    <property type="match status" value="1"/>
</dbReference>
<reference evidence="3 4" key="1">
    <citation type="submission" date="2014-01" db="EMBL/GenBank/DDBJ databases">
        <title>Isolation of Serratia multitudinisentens RB-25 from Ex-Landfill site.</title>
        <authorList>
            <person name="Robson E.H.J."/>
        </authorList>
    </citation>
    <scope>NUCLEOTIDE SEQUENCE [LARGE SCALE GENOMIC DNA]</scope>
    <source>
        <strain evidence="3 4">RB-25</strain>
    </source>
</reference>
<dbReference type="InterPro" id="IPR000792">
    <property type="entry name" value="Tscrpt_reg_LuxR_C"/>
</dbReference>
<dbReference type="HOGENOM" id="CLU_1659538_0_0_6"/>
<dbReference type="InterPro" id="IPR036388">
    <property type="entry name" value="WH-like_DNA-bd_sf"/>
</dbReference>
<dbReference type="Proteomes" id="UP000019030">
    <property type="component" value="Chromosome"/>
</dbReference>
<evidence type="ECO:0000313" key="3">
    <source>
        <dbReference type="EMBL" id="AHG22685.1"/>
    </source>
</evidence>
<sequence length="159" mass="17973">MDIVILTLSNSDYNLAALLRFIGEYLPQTSPSCKVVLLSEVAYVDVLKNYFSGLQNVWLTLDSSISLEELQKRLLETVPSHQEQCEDTGRFSAMLTSREWVVLQNLLAGKTPSQIANDLQLNYKTISHHKRAALTKLGMRSLCPLLVRNHALNNWKNVT</sequence>
<dbReference type="PATRIC" id="fig|1441930.4.peg.1335"/>
<dbReference type="PRINTS" id="PR00038">
    <property type="entry name" value="HTHLUXR"/>
</dbReference>
<feature type="domain" description="HTH luxR-type" evidence="2">
    <location>
        <begin position="88"/>
        <end position="153"/>
    </location>
</feature>
<keyword evidence="4" id="KW-1185">Reference proteome</keyword>
<dbReference type="EMBL" id="CP007044">
    <property type="protein sequence ID" value="AHG22685.1"/>
    <property type="molecule type" value="Genomic_DNA"/>
</dbReference>
<name>W0LL10_9GAMM</name>
<protein>
    <recommendedName>
        <fullName evidence="2">HTH luxR-type domain-containing protein</fullName>
    </recommendedName>
</protein>
<organism evidence="3 4">
    <name type="scientific">Chania multitudinisentens RB-25</name>
    <dbReference type="NCBI Taxonomy" id="1441930"/>
    <lineage>
        <taxon>Bacteria</taxon>
        <taxon>Pseudomonadati</taxon>
        <taxon>Pseudomonadota</taxon>
        <taxon>Gammaproteobacteria</taxon>
        <taxon>Enterobacterales</taxon>
        <taxon>Yersiniaceae</taxon>
        <taxon>Chania</taxon>
    </lineage>
</organism>
<gene>
    <name evidence="3" type="ORF">Z042_06705</name>
</gene>
<dbReference type="SMART" id="SM00421">
    <property type="entry name" value="HTH_LUXR"/>
    <property type="match status" value="1"/>
</dbReference>
<accession>W0LL10</accession>
<dbReference type="STRING" id="1441930.Z042_06705"/>
<dbReference type="KEGG" id="sfo:Z042_06705"/>
<dbReference type="SUPFAM" id="SSF46894">
    <property type="entry name" value="C-terminal effector domain of the bipartite response regulators"/>
    <property type="match status" value="1"/>
</dbReference>
<dbReference type="GO" id="GO:0003677">
    <property type="term" value="F:DNA binding"/>
    <property type="evidence" value="ECO:0007669"/>
    <property type="project" value="UniProtKB-KW"/>
</dbReference>
<evidence type="ECO:0000259" key="2">
    <source>
        <dbReference type="PROSITE" id="PS50043"/>
    </source>
</evidence>
<keyword evidence="1" id="KW-0238">DNA-binding</keyword>
<evidence type="ECO:0000313" key="4">
    <source>
        <dbReference type="Proteomes" id="UP000019030"/>
    </source>
</evidence>